<dbReference type="AlphaFoldDB" id="A0A2S9SQU3"/>
<dbReference type="SUPFAM" id="SSF53335">
    <property type="entry name" value="S-adenosyl-L-methionine-dependent methyltransferases"/>
    <property type="match status" value="1"/>
</dbReference>
<dbReference type="Gene3D" id="3.40.50.150">
    <property type="entry name" value="Vaccinia Virus protein VP39"/>
    <property type="match status" value="1"/>
</dbReference>
<name>A0A2S9SQU3_9BACT</name>
<dbReference type="RefSeq" id="WP_066220923.1">
    <property type="nucleotide sequence ID" value="NZ_JAMXDJ010000003.1"/>
</dbReference>
<sequence length="182" mass="21072">MKDNITFSEMMVHIPLCTHKLAKDILVVSQENSDLINELDRHKKESNYKFIELNDLEKIENKSYDVVILPNTKLDIKIVGKLFDILKDDGLIAFSSKVFSRDDNRLIDDLKLVGEKFWIAMPYRFGHQASIIASKKYHPTADLNLQRADFLDDLEYYSSEIHIASFVFPAKQHKDLTGIAKR</sequence>
<comment type="caution">
    <text evidence="1">The sequence shown here is derived from an EMBL/GenBank/DDBJ whole genome shotgun (WGS) entry which is preliminary data.</text>
</comment>
<reference evidence="1 2" key="1">
    <citation type="submission" date="2017-09" db="EMBL/GenBank/DDBJ databases">
        <title>Reassesment of A. cryaerophilus.</title>
        <authorList>
            <person name="Perez-Cataluna A."/>
            <person name="Collado L."/>
            <person name="Salgado O."/>
            <person name="Lefinanco V."/>
            <person name="Figueras M.J."/>
        </authorList>
    </citation>
    <scope>NUCLEOTIDE SEQUENCE [LARGE SCALE GENOMIC DNA]</scope>
    <source>
        <strain evidence="1 2">LMG 9861</strain>
    </source>
</reference>
<accession>A0A2S9SQU3</accession>
<organism evidence="1 2">
    <name type="scientific">Aliarcobacter cryaerophilus</name>
    <dbReference type="NCBI Taxonomy" id="28198"/>
    <lineage>
        <taxon>Bacteria</taxon>
        <taxon>Pseudomonadati</taxon>
        <taxon>Campylobacterota</taxon>
        <taxon>Epsilonproteobacteria</taxon>
        <taxon>Campylobacterales</taxon>
        <taxon>Arcobacteraceae</taxon>
        <taxon>Aliarcobacter</taxon>
    </lineage>
</organism>
<evidence type="ECO:0000313" key="1">
    <source>
        <dbReference type="EMBL" id="PRM88942.1"/>
    </source>
</evidence>
<gene>
    <name evidence="1" type="ORF">CJ669_00125</name>
</gene>
<proteinExistence type="predicted"/>
<dbReference type="Proteomes" id="UP000239065">
    <property type="component" value="Unassembled WGS sequence"/>
</dbReference>
<protein>
    <submittedName>
        <fullName evidence="1">Spermidine synthase</fullName>
    </submittedName>
</protein>
<dbReference type="EMBL" id="NXGJ01000001">
    <property type="protein sequence ID" value="PRM88942.1"/>
    <property type="molecule type" value="Genomic_DNA"/>
</dbReference>
<evidence type="ECO:0000313" key="2">
    <source>
        <dbReference type="Proteomes" id="UP000239065"/>
    </source>
</evidence>
<dbReference type="InterPro" id="IPR029063">
    <property type="entry name" value="SAM-dependent_MTases_sf"/>
</dbReference>